<evidence type="ECO:0000256" key="1">
    <source>
        <dbReference type="SAM" id="MobiDB-lite"/>
    </source>
</evidence>
<dbReference type="Proteomes" id="UP000031513">
    <property type="component" value="Chromosome 14"/>
</dbReference>
<proteinExistence type="predicted"/>
<accession>A0A384KRT7</accession>
<dbReference type="PANTHER" id="PTHR17571">
    <property type="entry name" value="URINARY PROTEIN RUP /ACROSOMAL PROTEIN SP-10"/>
    <property type="match status" value="1"/>
</dbReference>
<feature type="chain" id="PRO_5030070686" evidence="2">
    <location>
        <begin position="21"/>
        <end position="707"/>
    </location>
</feature>
<protein>
    <submittedName>
        <fullName evidence="3">Merozoite surface protein 9</fullName>
    </submittedName>
</protein>
<dbReference type="InParanoid" id="A0A384KRT7"/>
<dbReference type="InterPro" id="IPR052671">
    <property type="entry name" value="Acrosomal_SP-10-like"/>
</dbReference>
<keyword evidence="3" id="KW-0477">Merozoite</keyword>
<reference evidence="3 4" key="1">
    <citation type="journal article" date="2008" name="Nature">
        <title>The genome of Plasmodium knowlesi strain H, a zoonotic malaria parasite with host range from monkey to man.</title>
        <authorList>
            <person name="Pain A."/>
            <person name="Boehme U."/>
            <person name="Berry A.E."/>
            <person name="Mungall K."/>
            <person name="Finn R."/>
            <person name="Jackson A.P."/>
            <person name="Mourier T."/>
            <person name="Mistry J."/>
            <person name="Pasini E.M."/>
            <person name="Aslett M."/>
            <person name="Balasubrammaniam S."/>
            <person name="Borgwardt K."/>
            <person name="Brooks K."/>
            <person name="Carret C."/>
            <person name="Carver T.J."/>
            <person name="Cherevach I."/>
            <person name="Chillingworth T."/>
            <person name="Clarke T.G."/>
            <person name="Galinski M.R."/>
            <person name="Hall N."/>
            <person name="Harper D."/>
            <person name="Harris D."/>
            <person name="Hauser H."/>
            <person name="Ivens A."/>
            <person name="Janssen C.S."/>
            <person name="Keane T."/>
            <person name="Larke N."/>
            <person name="Lapp S."/>
            <person name="Marti M."/>
            <person name="Moule S."/>
            <person name="Meyer I.M."/>
            <person name="Ormond D."/>
            <person name="Peters N."/>
            <person name="Sanders M."/>
            <person name="Sanders S."/>
            <person name="Sergeant T.J."/>
            <person name="Simmonds M."/>
            <person name="Smith F."/>
            <person name="Squares R."/>
            <person name="Thurston S."/>
            <person name="Tivey A.R."/>
            <person name="Walker D."/>
            <person name="White B."/>
            <person name="Zuiderwijk E."/>
            <person name="Churcher C."/>
            <person name="Quail M.A."/>
            <person name="Cowman A.F."/>
            <person name="Turner C.M.R."/>
            <person name="Rajandream M.A."/>
            <person name="Kocken C.H.M."/>
            <person name="Thomas A.W."/>
            <person name="Newbold C.I."/>
            <person name="Barrell B.G."/>
            <person name="Berriman M."/>
        </authorList>
    </citation>
    <scope>NUCLEOTIDE SEQUENCE [LARGE SCALE GENOMIC DNA]</scope>
    <source>
        <strain evidence="3 4">H</strain>
    </source>
</reference>
<dbReference type="RefSeq" id="XP_002262357.1">
    <property type="nucleotide sequence ID" value="XM_002262321.1"/>
</dbReference>
<dbReference type="OMA" id="MKECKHL"/>
<accession>B3LCS6</accession>
<dbReference type="PANTHER" id="PTHR17571:SF34">
    <property type="entry name" value="ACROSOMAL PROTEIN SP-10"/>
    <property type="match status" value="1"/>
</dbReference>
<dbReference type="AlphaFoldDB" id="A0A384KRT7"/>
<name>A0A384KRT7_PLAKH</name>
<dbReference type="STRING" id="5851.A0A384KRT7"/>
<gene>
    <name evidence="3" type="ORF">PKNH_1448000</name>
</gene>
<keyword evidence="4" id="KW-1185">Reference proteome</keyword>
<sequence length="707" mass="80400">MRVSIIIFSFVVFLVKGHIAKSDDKKNFSKLFDANLVNNYEKLFKVIKCQYCLTQKKGAQNEKCKKIMKECKHLLKDGEYMTMLKDLMSDLKVGKNEHVYGPNTEELKKIINFLELHKQEIKKIKNMIDTIKNNKAILLINGGDNAMVHKLNKKMKSLKNGVEYIQKSQEAITKHLSENDDEVNNILPDMFHLKGTTNKNGNELIQLGNVTDTDGENNYELGNLGVEDVIKNSMKGLFKDGEGLMDVVKNTLMQEGGGIGGELVSLIEKGKEIGQKIVDIEGMITNKDGTANADGTTIEKLDHFKTELSSYEFLITSLKGIVLGKLKDILLRLLYKAYISYKTKKAKEFGEPVPSEVPEEEYLNELKKGGLELGIKILFNKLRYLLIVIKKKLFPKKFGNKEDKTKKGENKALPKSVTLESAKLNSNMLRGSVCEEDVSLMTSIDNMIEEIDFYEKEIYKGSHSGGVIKGMDYDLEDDENDEDEMTEQMVEEVADHITQDMIDEVAHHVLDNITHDMAHMEEIVQGLSGDVTQIKEIVQKVNVAVEKVKHIVETEETQKTVEPEQIEETQNTVEPEQTEETQKTVEPEQTEETQNTVEPEQIEETQKTVEPEQTEEAQKTVEPEQTEETQKTVEPEQTEETQKTVEPEQTEETQKTVEPEQTEETQKTVEPEQTEETQKTVEPEQTEETQNTVEPEPTQETQNTVEP</sequence>
<accession>A0A1A7VF20</accession>
<evidence type="ECO:0000313" key="4">
    <source>
        <dbReference type="Proteomes" id="UP000031513"/>
    </source>
</evidence>
<evidence type="ECO:0000256" key="2">
    <source>
        <dbReference type="SAM" id="SignalP"/>
    </source>
</evidence>
<feature type="region of interest" description="Disordered" evidence="1">
    <location>
        <begin position="556"/>
        <end position="707"/>
    </location>
</feature>
<feature type="compositionally biased region" description="Polar residues" evidence="1">
    <location>
        <begin position="688"/>
        <end position="707"/>
    </location>
</feature>
<dbReference type="EMBL" id="AM910996">
    <property type="protein sequence ID" value="CAA9991075.1"/>
    <property type="molecule type" value="Genomic_DNA"/>
</dbReference>
<feature type="signal peptide" evidence="2">
    <location>
        <begin position="1"/>
        <end position="20"/>
    </location>
</feature>
<dbReference type="KEGG" id="pkn:PKNH_1448000"/>
<feature type="compositionally biased region" description="Basic and acidic residues" evidence="1">
    <location>
        <begin position="604"/>
        <end position="682"/>
    </location>
</feature>
<dbReference type="VEuPathDB" id="PlasmoDB:PKNH_1448000"/>
<keyword evidence="2" id="KW-0732">Signal</keyword>
<dbReference type="GeneID" id="7323144"/>
<evidence type="ECO:0000313" key="3">
    <source>
        <dbReference type="EMBL" id="CAA9991075.1"/>
    </source>
</evidence>
<organism evidence="3 4">
    <name type="scientific">Plasmodium knowlesi (strain H)</name>
    <dbReference type="NCBI Taxonomy" id="5851"/>
    <lineage>
        <taxon>Eukaryota</taxon>
        <taxon>Sar</taxon>
        <taxon>Alveolata</taxon>
        <taxon>Apicomplexa</taxon>
        <taxon>Aconoidasida</taxon>
        <taxon>Haemosporida</taxon>
        <taxon>Plasmodiidae</taxon>
        <taxon>Plasmodium</taxon>
        <taxon>Plasmodium (Plasmodium)</taxon>
    </lineage>
</organism>
<dbReference type="OrthoDB" id="371803at2759"/>